<dbReference type="PANTHER" id="PTHR35870">
    <property type="entry name" value="PROTEIN, PUTATIVE (AFU_ORTHOLOGUE AFUA_5G03330)-RELATED"/>
    <property type="match status" value="1"/>
</dbReference>
<dbReference type="AlphaFoldDB" id="A0AAD6GFI2"/>
<dbReference type="Pfam" id="PF14027">
    <property type="entry name" value="Questin_oxidase"/>
    <property type="match status" value="1"/>
</dbReference>
<reference evidence="2 3" key="1">
    <citation type="journal article" date="2023" name="IMA Fungus">
        <title>Comparative genomic study of the Penicillium genus elucidates a diverse pangenome and 15 lateral gene transfer events.</title>
        <authorList>
            <person name="Petersen C."/>
            <person name="Sorensen T."/>
            <person name="Nielsen M.R."/>
            <person name="Sondergaard T.E."/>
            <person name="Sorensen J.L."/>
            <person name="Fitzpatrick D.A."/>
            <person name="Frisvad J.C."/>
            <person name="Nielsen K.L."/>
        </authorList>
    </citation>
    <scope>NUCLEOTIDE SEQUENCE [LARGE SCALE GENOMIC DNA]</scope>
    <source>
        <strain evidence="2 3">IBT 35679</strain>
    </source>
</reference>
<dbReference type="GO" id="GO:0016491">
    <property type="term" value="F:oxidoreductase activity"/>
    <property type="evidence" value="ECO:0007669"/>
    <property type="project" value="UniProtKB-KW"/>
</dbReference>
<proteinExistence type="predicted"/>
<dbReference type="InterPro" id="IPR025337">
    <property type="entry name" value="Questin_oxidase-like"/>
</dbReference>
<keyword evidence="1" id="KW-0560">Oxidoreductase</keyword>
<evidence type="ECO:0000313" key="2">
    <source>
        <dbReference type="EMBL" id="KAJ5545625.1"/>
    </source>
</evidence>
<gene>
    <name evidence="2" type="ORF">N7494_003210</name>
</gene>
<comment type="caution">
    <text evidence="2">The sequence shown here is derived from an EMBL/GenBank/DDBJ whole genome shotgun (WGS) entry which is preliminary data.</text>
</comment>
<name>A0AAD6GFI2_9EURO</name>
<sequence length="149" mass="16756">MGTPQTIDIKTYADSTGVFETRPLVNESVLKATELLNINHQNYHIYIHDLGLHTILSLGGTAEQLSQAYALAVDSQRSTRPPDARVVSDFADPEKFKLFLGKGKYYDDYFAYFQNEISENGVPGTVTEFLFKGDDRAEDMLQRFFSGGF</sequence>
<protein>
    <submittedName>
        <fullName evidence="2">Uncharacterized protein</fullName>
    </submittedName>
</protein>
<dbReference type="EMBL" id="JAQIZZ010000003">
    <property type="protein sequence ID" value="KAJ5545625.1"/>
    <property type="molecule type" value="Genomic_DNA"/>
</dbReference>
<accession>A0AAD6GFI2</accession>
<evidence type="ECO:0000313" key="3">
    <source>
        <dbReference type="Proteomes" id="UP001220324"/>
    </source>
</evidence>
<evidence type="ECO:0000256" key="1">
    <source>
        <dbReference type="ARBA" id="ARBA00023002"/>
    </source>
</evidence>
<dbReference type="PANTHER" id="PTHR35870:SF1">
    <property type="entry name" value="PROTEIN, PUTATIVE (AFU_ORTHOLOGUE AFUA_5G03330)-RELATED"/>
    <property type="match status" value="1"/>
</dbReference>
<dbReference type="Proteomes" id="UP001220324">
    <property type="component" value="Unassembled WGS sequence"/>
</dbReference>
<organism evidence="2 3">
    <name type="scientific">Penicillium frequentans</name>
    <dbReference type="NCBI Taxonomy" id="3151616"/>
    <lineage>
        <taxon>Eukaryota</taxon>
        <taxon>Fungi</taxon>
        <taxon>Dikarya</taxon>
        <taxon>Ascomycota</taxon>
        <taxon>Pezizomycotina</taxon>
        <taxon>Eurotiomycetes</taxon>
        <taxon>Eurotiomycetidae</taxon>
        <taxon>Eurotiales</taxon>
        <taxon>Aspergillaceae</taxon>
        <taxon>Penicillium</taxon>
    </lineage>
</organism>
<keyword evidence="3" id="KW-1185">Reference proteome</keyword>